<dbReference type="EMBL" id="JAVRHO010000005">
    <property type="protein sequence ID" value="MDT0645929.1"/>
    <property type="molecule type" value="Genomic_DNA"/>
</dbReference>
<keyword evidence="3" id="KW-1185">Reference proteome</keyword>
<dbReference type="RefSeq" id="WP_311494116.1">
    <property type="nucleotide sequence ID" value="NZ_JAVRHO010000005.1"/>
</dbReference>
<reference evidence="2 3" key="1">
    <citation type="submission" date="2023-09" db="EMBL/GenBank/DDBJ databases">
        <authorList>
            <person name="Rey-Velasco X."/>
        </authorList>
    </citation>
    <scope>NUCLEOTIDE SEQUENCE [LARGE SCALE GENOMIC DNA]</scope>
    <source>
        <strain evidence="2 3">F260</strain>
    </source>
</reference>
<proteinExistence type="predicted"/>
<feature type="transmembrane region" description="Helical" evidence="1">
    <location>
        <begin position="6"/>
        <end position="33"/>
    </location>
</feature>
<keyword evidence="1" id="KW-0812">Transmembrane</keyword>
<name>A0ABU3CHW0_9FLAO</name>
<keyword evidence="1" id="KW-1133">Transmembrane helix</keyword>
<evidence type="ECO:0000313" key="2">
    <source>
        <dbReference type="EMBL" id="MDT0645929.1"/>
    </source>
</evidence>
<sequence length="45" mass="5394">MRFFNSYWFYIIAAIITIVGLATGWYFFIFLVIPFGFFRSGKKDE</sequence>
<gene>
    <name evidence="2" type="ORF">RM545_04445</name>
</gene>
<accession>A0ABU3CHW0</accession>
<keyword evidence="1" id="KW-0472">Membrane</keyword>
<evidence type="ECO:0000313" key="3">
    <source>
        <dbReference type="Proteomes" id="UP001245285"/>
    </source>
</evidence>
<organism evidence="2 3">
    <name type="scientific">Autumnicola lenta</name>
    <dbReference type="NCBI Taxonomy" id="3075593"/>
    <lineage>
        <taxon>Bacteria</taxon>
        <taxon>Pseudomonadati</taxon>
        <taxon>Bacteroidota</taxon>
        <taxon>Flavobacteriia</taxon>
        <taxon>Flavobacteriales</taxon>
        <taxon>Flavobacteriaceae</taxon>
        <taxon>Autumnicola</taxon>
    </lineage>
</organism>
<protein>
    <submittedName>
        <fullName evidence="2">Uncharacterized protein</fullName>
    </submittedName>
</protein>
<dbReference type="Proteomes" id="UP001245285">
    <property type="component" value="Unassembled WGS sequence"/>
</dbReference>
<evidence type="ECO:0000256" key="1">
    <source>
        <dbReference type="SAM" id="Phobius"/>
    </source>
</evidence>
<comment type="caution">
    <text evidence="2">The sequence shown here is derived from an EMBL/GenBank/DDBJ whole genome shotgun (WGS) entry which is preliminary data.</text>
</comment>